<evidence type="ECO:0000313" key="8">
    <source>
        <dbReference type="EMBL" id="MDG2991946.1"/>
    </source>
</evidence>
<comment type="caution">
    <text evidence="8">The sequence shown here is derived from an EMBL/GenBank/DDBJ whole genome shotgun (WGS) entry which is preliminary data.</text>
</comment>
<keyword evidence="3" id="KW-0285">Flavoprotein</keyword>
<dbReference type="PRINTS" id="PR00411">
    <property type="entry name" value="PNDRDTASEI"/>
</dbReference>
<comment type="similarity">
    <text evidence="2">Belongs to the NADH dehydrogenase family.</text>
</comment>
<organism evidence="8 9">
    <name type="scientific">Candidatus Synechococcus calcipolaris G9</name>
    <dbReference type="NCBI Taxonomy" id="1497997"/>
    <lineage>
        <taxon>Bacteria</taxon>
        <taxon>Bacillati</taxon>
        <taxon>Cyanobacteriota</taxon>
        <taxon>Cyanophyceae</taxon>
        <taxon>Synechococcales</taxon>
        <taxon>Synechococcaceae</taxon>
        <taxon>Synechococcus</taxon>
    </lineage>
</organism>
<sequence length="415" mass="46565">MAQAPQLPIVQLAQPRIVVLGAGFAGLQVVRSLRHVKAEILLVDRHSYHTFVPLLYQVATAILPPQAIAYPIIEALRGHKNTQFLVTEIREINFTAQQVDTENGSIPYDYLVIATGSQSEFFQVPGAQDYGFPLRNLQHALRFHQHFLQTIERIQREANPQPLEIAIVGGGATGVELAGSLAELGRRPPPWLGGVRVQIYLIQGGASLLPDFAPRLRQYTLKRLQQLGVTVLLNHRVVQVSETRLELMNGCVIETSTVLWAAGVRAALPLMSPPAQTVGRKKLPVDPTLQWQGAENVYVIGDSAWLKQTRGLAPEALQQGRKVAENLQRQLQGKAPKPFHYFNKGRMAIIEAKSAIAEIGPIKLTGWFPWLLWLIIHWFYLPGAWPRGVVLVSWWQTYGRGRRFLSQRLFFHPRD</sequence>
<evidence type="ECO:0000256" key="2">
    <source>
        <dbReference type="ARBA" id="ARBA00005272"/>
    </source>
</evidence>
<feature type="domain" description="FAD/NAD(P)-binding" evidence="7">
    <location>
        <begin position="16"/>
        <end position="320"/>
    </location>
</feature>
<keyword evidence="4" id="KW-0274">FAD</keyword>
<reference evidence="8" key="1">
    <citation type="journal article" date="2022" name="Genome Biol. Evol.">
        <title>A New Gene Family Diagnostic for Intracellular Biomineralization of Amorphous Ca Carbonates by Cyanobacteria.</title>
        <authorList>
            <person name="Benzerara K."/>
            <person name="Duprat E."/>
            <person name="Bitard-Feildel T."/>
            <person name="Caumes G."/>
            <person name="Cassier-Chauvat C."/>
            <person name="Chauvat F."/>
            <person name="Dezi M."/>
            <person name="Diop S.I."/>
            <person name="Gaschignard G."/>
            <person name="Gorgen S."/>
            <person name="Gugger M."/>
            <person name="Lopez-Garcia P."/>
            <person name="Millet M."/>
            <person name="Skouri-Panet F."/>
            <person name="Moreira D."/>
            <person name="Callebaut I."/>
        </authorList>
    </citation>
    <scope>NUCLEOTIDE SEQUENCE</scope>
    <source>
        <strain evidence="8">G9</strain>
    </source>
</reference>
<dbReference type="Pfam" id="PF07992">
    <property type="entry name" value="Pyr_redox_2"/>
    <property type="match status" value="1"/>
</dbReference>
<evidence type="ECO:0000256" key="1">
    <source>
        <dbReference type="ARBA" id="ARBA00001974"/>
    </source>
</evidence>
<dbReference type="SUPFAM" id="SSF51905">
    <property type="entry name" value="FAD/NAD(P)-binding domain"/>
    <property type="match status" value="1"/>
</dbReference>
<dbReference type="Proteomes" id="UP001154265">
    <property type="component" value="Unassembled WGS sequence"/>
</dbReference>
<evidence type="ECO:0000259" key="7">
    <source>
        <dbReference type="Pfam" id="PF07992"/>
    </source>
</evidence>
<protein>
    <submittedName>
        <fullName evidence="8">NAD(P)/FAD-dependent oxidoreductase</fullName>
    </submittedName>
</protein>
<accession>A0ABT6F267</accession>
<keyword evidence="6" id="KW-1133">Transmembrane helix</keyword>
<dbReference type="PANTHER" id="PTHR42913">
    <property type="entry name" value="APOPTOSIS-INDUCING FACTOR 1"/>
    <property type="match status" value="1"/>
</dbReference>
<dbReference type="PRINTS" id="PR00368">
    <property type="entry name" value="FADPNR"/>
</dbReference>
<dbReference type="EMBL" id="JAKKUT010000006">
    <property type="protein sequence ID" value="MDG2991946.1"/>
    <property type="molecule type" value="Genomic_DNA"/>
</dbReference>
<reference evidence="8" key="2">
    <citation type="submission" date="2022-01" db="EMBL/GenBank/DDBJ databases">
        <authorList>
            <person name="Zivanovic Y."/>
            <person name="Moreira D."/>
            <person name="Lopez-Garcia P."/>
        </authorList>
    </citation>
    <scope>NUCLEOTIDE SEQUENCE</scope>
    <source>
        <strain evidence="8">G9</strain>
    </source>
</reference>
<keyword evidence="5" id="KW-0560">Oxidoreductase</keyword>
<evidence type="ECO:0000256" key="3">
    <source>
        <dbReference type="ARBA" id="ARBA00022630"/>
    </source>
</evidence>
<dbReference type="InterPro" id="IPR051169">
    <property type="entry name" value="NADH-Q_oxidoreductase"/>
</dbReference>
<feature type="transmembrane region" description="Helical" evidence="6">
    <location>
        <begin position="370"/>
        <end position="395"/>
    </location>
</feature>
<evidence type="ECO:0000256" key="5">
    <source>
        <dbReference type="ARBA" id="ARBA00023002"/>
    </source>
</evidence>
<evidence type="ECO:0000256" key="4">
    <source>
        <dbReference type="ARBA" id="ARBA00022827"/>
    </source>
</evidence>
<dbReference type="InterPro" id="IPR023753">
    <property type="entry name" value="FAD/NAD-binding_dom"/>
</dbReference>
<evidence type="ECO:0000256" key="6">
    <source>
        <dbReference type="SAM" id="Phobius"/>
    </source>
</evidence>
<dbReference type="PANTHER" id="PTHR42913:SF3">
    <property type="entry name" value="64 KDA MITOCHONDRIAL NADH DEHYDROGENASE (EUROFUNG)"/>
    <property type="match status" value="1"/>
</dbReference>
<gene>
    <name evidence="8" type="ORF">L3556_13535</name>
</gene>
<evidence type="ECO:0000313" key="9">
    <source>
        <dbReference type="Proteomes" id="UP001154265"/>
    </source>
</evidence>
<dbReference type="InterPro" id="IPR036188">
    <property type="entry name" value="FAD/NAD-bd_sf"/>
</dbReference>
<proteinExistence type="inferred from homology"/>
<keyword evidence="9" id="KW-1185">Reference proteome</keyword>
<keyword evidence="6" id="KW-0812">Transmembrane</keyword>
<comment type="cofactor">
    <cofactor evidence="1">
        <name>FAD</name>
        <dbReference type="ChEBI" id="CHEBI:57692"/>
    </cofactor>
</comment>
<dbReference type="Gene3D" id="3.50.50.100">
    <property type="match status" value="1"/>
</dbReference>
<keyword evidence="6" id="KW-0472">Membrane</keyword>
<dbReference type="RefSeq" id="WP_277867876.1">
    <property type="nucleotide sequence ID" value="NZ_JAKKUT010000006.1"/>
</dbReference>
<name>A0ABT6F267_9SYNE</name>